<keyword evidence="11 15" id="KW-0255">Endonuclease</keyword>
<gene>
    <name evidence="15" type="primary">rnc</name>
    <name evidence="19" type="ORF">U472_08550</name>
</gene>
<organism evidence="19 20">
    <name type="scientific">Orenia metallireducens</name>
    <dbReference type="NCBI Taxonomy" id="1413210"/>
    <lineage>
        <taxon>Bacteria</taxon>
        <taxon>Bacillati</taxon>
        <taxon>Bacillota</taxon>
        <taxon>Clostridia</taxon>
        <taxon>Halanaerobiales</taxon>
        <taxon>Halobacteroidaceae</taxon>
        <taxon>Orenia</taxon>
    </lineage>
</organism>
<dbReference type="Gene3D" id="1.10.1520.10">
    <property type="entry name" value="Ribonuclease III domain"/>
    <property type="match status" value="1"/>
</dbReference>
<reference evidence="20" key="1">
    <citation type="submission" date="2016-07" db="EMBL/GenBank/DDBJ databases">
        <authorList>
            <person name="Florea S."/>
            <person name="Webb J.S."/>
            <person name="Jaromczyk J."/>
            <person name="Schardl C.L."/>
        </authorList>
    </citation>
    <scope>NUCLEOTIDE SEQUENCE [LARGE SCALE GENOMIC DNA]</scope>
    <source>
        <strain evidence="20">Z6</strain>
    </source>
</reference>
<dbReference type="FunFam" id="1.10.1520.10:FF:000001">
    <property type="entry name" value="Ribonuclease 3"/>
    <property type="match status" value="1"/>
</dbReference>
<dbReference type="Gene3D" id="3.30.160.20">
    <property type="match status" value="1"/>
</dbReference>
<dbReference type="RefSeq" id="WP_068717497.1">
    <property type="nucleotide sequence ID" value="NZ_LWDV01000009.1"/>
</dbReference>
<dbReference type="Pfam" id="PF14622">
    <property type="entry name" value="Ribonucleas_3_3"/>
    <property type="match status" value="1"/>
</dbReference>
<dbReference type="GO" id="GO:0005737">
    <property type="term" value="C:cytoplasm"/>
    <property type="evidence" value="ECO:0007669"/>
    <property type="project" value="UniProtKB-SubCell"/>
</dbReference>
<evidence type="ECO:0000256" key="1">
    <source>
        <dbReference type="ARBA" id="ARBA00000109"/>
    </source>
</evidence>
<dbReference type="PROSITE" id="PS50142">
    <property type="entry name" value="RNASE_3_2"/>
    <property type="match status" value="1"/>
</dbReference>
<dbReference type="GO" id="GO:0042802">
    <property type="term" value="F:identical protein binding"/>
    <property type="evidence" value="ECO:0007669"/>
    <property type="project" value="UniProtKB-ARBA"/>
</dbReference>
<keyword evidence="6 15" id="KW-0698">rRNA processing</keyword>
<evidence type="ECO:0000256" key="12">
    <source>
        <dbReference type="ARBA" id="ARBA00022801"/>
    </source>
</evidence>
<dbReference type="AlphaFoldDB" id="A0A1C0A762"/>
<feature type="domain" description="RNase III" evidence="18">
    <location>
        <begin position="8"/>
        <end position="137"/>
    </location>
</feature>
<dbReference type="SMART" id="SM00535">
    <property type="entry name" value="RIBOc"/>
    <property type="match status" value="1"/>
</dbReference>
<dbReference type="GO" id="GO:0006397">
    <property type="term" value="P:mRNA processing"/>
    <property type="evidence" value="ECO:0007669"/>
    <property type="project" value="UniProtKB-UniRule"/>
</dbReference>
<feature type="binding site" evidence="15">
    <location>
        <position position="126"/>
    </location>
    <ligand>
        <name>Mg(2+)</name>
        <dbReference type="ChEBI" id="CHEBI:18420"/>
    </ligand>
</feature>
<feature type="active site" evidence="15">
    <location>
        <position position="126"/>
    </location>
</feature>
<dbReference type="GO" id="GO:0046872">
    <property type="term" value="F:metal ion binding"/>
    <property type="evidence" value="ECO:0007669"/>
    <property type="project" value="UniProtKB-KW"/>
</dbReference>
<dbReference type="HAMAP" id="MF_00104">
    <property type="entry name" value="RNase_III"/>
    <property type="match status" value="1"/>
</dbReference>
<evidence type="ECO:0000256" key="6">
    <source>
        <dbReference type="ARBA" id="ARBA00022552"/>
    </source>
</evidence>
<feature type="region of interest" description="Disordered" evidence="16">
    <location>
        <begin position="211"/>
        <end position="231"/>
    </location>
</feature>
<evidence type="ECO:0000256" key="15">
    <source>
        <dbReference type="HAMAP-Rule" id="MF_00104"/>
    </source>
</evidence>
<reference evidence="19 20" key="2">
    <citation type="submission" date="2016-08" db="EMBL/GenBank/DDBJ databases">
        <title>Orenia metallireducens sp. nov. strain Z6, a Novel Metal-reducing Firmicute from the Deep Subsurface.</title>
        <authorList>
            <person name="Maxim B.I."/>
            <person name="Kenneth K."/>
            <person name="Flynn T.M."/>
            <person name="Oloughlin E.J."/>
            <person name="Locke R.A."/>
            <person name="Weber J.R."/>
            <person name="Egan S.M."/>
            <person name="Mackie R.I."/>
            <person name="Cann I.K."/>
        </authorList>
    </citation>
    <scope>NUCLEOTIDE SEQUENCE [LARGE SCALE GENOMIC DNA]</scope>
    <source>
        <strain evidence="19 20">Z6</strain>
    </source>
</reference>
<evidence type="ECO:0000256" key="9">
    <source>
        <dbReference type="ARBA" id="ARBA00022722"/>
    </source>
</evidence>
<keyword evidence="8 15" id="KW-0819">tRNA processing</keyword>
<dbReference type="Pfam" id="PF00035">
    <property type="entry name" value="dsrm"/>
    <property type="match status" value="1"/>
</dbReference>
<evidence type="ECO:0000256" key="10">
    <source>
        <dbReference type="ARBA" id="ARBA00022723"/>
    </source>
</evidence>
<evidence type="ECO:0000256" key="4">
    <source>
        <dbReference type="ARBA" id="ARBA00011738"/>
    </source>
</evidence>
<keyword evidence="12 15" id="KW-0378">Hydrolase</keyword>
<feature type="compositionally biased region" description="Basic and acidic residues" evidence="16">
    <location>
        <begin position="215"/>
        <end position="231"/>
    </location>
</feature>
<comment type="caution">
    <text evidence="19">The sequence shown here is derived from an EMBL/GenBank/DDBJ whole genome shotgun (WGS) entry which is preliminary data.</text>
</comment>
<dbReference type="PANTHER" id="PTHR11207:SF0">
    <property type="entry name" value="RIBONUCLEASE 3"/>
    <property type="match status" value="1"/>
</dbReference>
<keyword evidence="7 15" id="KW-0507">mRNA processing</keyword>
<feature type="active site" evidence="15">
    <location>
        <position position="54"/>
    </location>
</feature>
<keyword evidence="9 15" id="KW-0540">Nuclease</keyword>
<dbReference type="GO" id="GO:0006364">
    <property type="term" value="P:rRNA processing"/>
    <property type="evidence" value="ECO:0007669"/>
    <property type="project" value="UniProtKB-UniRule"/>
</dbReference>
<feature type="binding site" evidence="15">
    <location>
        <position position="123"/>
    </location>
    <ligand>
        <name>Mg(2+)</name>
        <dbReference type="ChEBI" id="CHEBI:18420"/>
    </ligand>
</feature>
<accession>A0A1C0A762</accession>
<dbReference type="GO" id="GO:0019843">
    <property type="term" value="F:rRNA binding"/>
    <property type="evidence" value="ECO:0007669"/>
    <property type="project" value="UniProtKB-KW"/>
</dbReference>
<dbReference type="PROSITE" id="PS50137">
    <property type="entry name" value="DS_RBD"/>
    <property type="match status" value="1"/>
</dbReference>
<evidence type="ECO:0000313" key="19">
    <source>
        <dbReference type="EMBL" id="OCL26058.1"/>
    </source>
</evidence>
<feature type="domain" description="DRBM" evidence="17">
    <location>
        <begin position="164"/>
        <end position="231"/>
    </location>
</feature>
<comment type="subcellular location">
    <subcellularLocation>
        <location evidence="2 15">Cytoplasm</location>
    </subcellularLocation>
</comment>
<keyword evidence="5 15" id="KW-0963">Cytoplasm</keyword>
<evidence type="ECO:0000259" key="17">
    <source>
        <dbReference type="PROSITE" id="PS50137"/>
    </source>
</evidence>
<comment type="function">
    <text evidence="15">Digests double-stranded RNA. Involved in the processing of primary rRNA transcript to yield the immediate precursors to the large and small rRNAs (23S and 16S). Processes some mRNAs, and tRNAs when they are encoded in the rRNA operon. Processes pre-crRNA and tracrRNA of type II CRISPR loci if present in the organism.</text>
</comment>
<keyword evidence="10 15" id="KW-0479">Metal-binding</keyword>
<evidence type="ECO:0000256" key="14">
    <source>
        <dbReference type="ARBA" id="ARBA00022884"/>
    </source>
</evidence>
<dbReference type="GO" id="GO:0008033">
    <property type="term" value="P:tRNA processing"/>
    <property type="evidence" value="ECO:0007669"/>
    <property type="project" value="UniProtKB-KW"/>
</dbReference>
<dbReference type="InterPro" id="IPR011907">
    <property type="entry name" value="RNase_III"/>
</dbReference>
<dbReference type="NCBIfam" id="TIGR02191">
    <property type="entry name" value="RNaseIII"/>
    <property type="match status" value="1"/>
</dbReference>
<dbReference type="PANTHER" id="PTHR11207">
    <property type="entry name" value="RIBONUCLEASE III"/>
    <property type="match status" value="1"/>
</dbReference>
<dbReference type="SMART" id="SM00358">
    <property type="entry name" value="DSRM"/>
    <property type="match status" value="1"/>
</dbReference>
<sequence>MTGYNKGLEELQQQLNIFFNDVELLQRAVTHKSYANENRHLGLKDNERLEFLGDSIQDLVVSEYMFIEYPDYPEGELAKIRSVVVSAPVLAEKAKEINLGKYLLLGKGEEMTGGRDRDSILADAFEALVGSIYLDQGLDVIKDFILGLLVPDIKRVERGEHIQDYKTLLQELVQKNSNLRPEYEVVKEEGPDHNKRFTIRVNLEERVLGVGAGSSKKEAEQKAAKDAIDKV</sequence>
<feature type="binding site" evidence="15">
    <location>
        <position position="50"/>
    </location>
    <ligand>
        <name>Mg(2+)</name>
        <dbReference type="ChEBI" id="CHEBI:18420"/>
    </ligand>
</feature>
<keyword evidence="15" id="KW-0699">rRNA-binding</keyword>
<dbReference type="FunFam" id="3.30.160.20:FF:000003">
    <property type="entry name" value="Ribonuclease 3"/>
    <property type="match status" value="1"/>
</dbReference>
<proteinExistence type="inferred from homology"/>
<dbReference type="GO" id="GO:0004525">
    <property type="term" value="F:ribonuclease III activity"/>
    <property type="evidence" value="ECO:0007669"/>
    <property type="project" value="UniProtKB-UniRule"/>
</dbReference>
<dbReference type="EC" id="3.1.26.3" evidence="15"/>
<evidence type="ECO:0000256" key="5">
    <source>
        <dbReference type="ARBA" id="ARBA00022490"/>
    </source>
</evidence>
<keyword evidence="14 15" id="KW-0694">RNA-binding</keyword>
<dbReference type="InterPro" id="IPR014720">
    <property type="entry name" value="dsRBD_dom"/>
</dbReference>
<name>A0A1C0A762_9FIRM</name>
<evidence type="ECO:0000313" key="20">
    <source>
        <dbReference type="Proteomes" id="UP000093514"/>
    </source>
</evidence>
<dbReference type="Proteomes" id="UP000093514">
    <property type="component" value="Unassembled WGS sequence"/>
</dbReference>
<dbReference type="PROSITE" id="PS00517">
    <property type="entry name" value="RNASE_3_1"/>
    <property type="match status" value="1"/>
</dbReference>
<comment type="catalytic activity">
    <reaction evidence="1 15">
        <text>Endonucleolytic cleavage to 5'-phosphomonoester.</text>
        <dbReference type="EC" id="3.1.26.3"/>
    </reaction>
</comment>
<evidence type="ECO:0000256" key="8">
    <source>
        <dbReference type="ARBA" id="ARBA00022694"/>
    </source>
</evidence>
<dbReference type="CDD" id="cd10845">
    <property type="entry name" value="DSRM_RNAse_III_family"/>
    <property type="match status" value="1"/>
</dbReference>
<comment type="subunit">
    <text evidence="4 15">Homodimer.</text>
</comment>
<dbReference type="GO" id="GO:0003725">
    <property type="term" value="F:double-stranded RNA binding"/>
    <property type="evidence" value="ECO:0007669"/>
    <property type="project" value="TreeGrafter"/>
</dbReference>
<dbReference type="GO" id="GO:0010468">
    <property type="term" value="P:regulation of gene expression"/>
    <property type="evidence" value="ECO:0007669"/>
    <property type="project" value="TreeGrafter"/>
</dbReference>
<evidence type="ECO:0000256" key="11">
    <source>
        <dbReference type="ARBA" id="ARBA00022759"/>
    </source>
</evidence>
<evidence type="ECO:0000259" key="18">
    <source>
        <dbReference type="PROSITE" id="PS50142"/>
    </source>
</evidence>
<dbReference type="SUPFAM" id="SSF54768">
    <property type="entry name" value="dsRNA-binding domain-like"/>
    <property type="match status" value="1"/>
</dbReference>
<keyword evidence="13 15" id="KW-0460">Magnesium</keyword>
<comment type="cofactor">
    <cofactor evidence="15">
        <name>Mg(2+)</name>
        <dbReference type="ChEBI" id="CHEBI:18420"/>
    </cofactor>
</comment>
<dbReference type="CDD" id="cd00593">
    <property type="entry name" value="RIBOc"/>
    <property type="match status" value="1"/>
</dbReference>
<evidence type="ECO:0000256" key="7">
    <source>
        <dbReference type="ARBA" id="ARBA00022664"/>
    </source>
</evidence>
<dbReference type="InterPro" id="IPR036389">
    <property type="entry name" value="RNase_III_sf"/>
</dbReference>
<dbReference type="InterPro" id="IPR000999">
    <property type="entry name" value="RNase_III_dom"/>
</dbReference>
<dbReference type="EMBL" id="LWDV01000009">
    <property type="protein sequence ID" value="OCL26058.1"/>
    <property type="molecule type" value="Genomic_DNA"/>
</dbReference>
<protein>
    <recommendedName>
        <fullName evidence="15">Ribonuclease 3</fullName>
        <ecNumber evidence="15">3.1.26.3</ecNumber>
    </recommendedName>
    <alternativeName>
        <fullName evidence="15">Ribonuclease III</fullName>
        <shortName evidence="15">RNase III</shortName>
    </alternativeName>
</protein>
<keyword evidence="20" id="KW-1185">Reference proteome</keyword>
<dbReference type="SUPFAM" id="SSF69065">
    <property type="entry name" value="RNase III domain-like"/>
    <property type="match status" value="1"/>
</dbReference>
<comment type="similarity">
    <text evidence="3">Belongs to the ribonuclease III family.</text>
</comment>
<evidence type="ECO:0000256" key="2">
    <source>
        <dbReference type="ARBA" id="ARBA00004496"/>
    </source>
</evidence>
<evidence type="ECO:0000256" key="16">
    <source>
        <dbReference type="SAM" id="MobiDB-lite"/>
    </source>
</evidence>
<evidence type="ECO:0000256" key="13">
    <source>
        <dbReference type="ARBA" id="ARBA00022842"/>
    </source>
</evidence>
<dbReference type="OrthoDB" id="9805026at2"/>
<evidence type="ECO:0000256" key="3">
    <source>
        <dbReference type="ARBA" id="ARBA00010183"/>
    </source>
</evidence>